<feature type="domain" description="HAMP" evidence="16">
    <location>
        <begin position="320"/>
        <end position="372"/>
    </location>
</feature>
<evidence type="ECO:0000256" key="8">
    <source>
        <dbReference type="ARBA" id="ARBA00022741"/>
    </source>
</evidence>
<dbReference type="InterPro" id="IPR010559">
    <property type="entry name" value="Sig_transdc_His_kin_internal"/>
</dbReference>
<evidence type="ECO:0000256" key="3">
    <source>
        <dbReference type="ARBA" id="ARBA00012438"/>
    </source>
</evidence>
<keyword evidence="9 17" id="KW-0418">Kinase</keyword>
<evidence type="ECO:0000256" key="6">
    <source>
        <dbReference type="ARBA" id="ARBA00022679"/>
    </source>
</evidence>
<organism evidence="17 18">
    <name type="scientific">Lactonifactor longoviformis DSM 17459</name>
    <dbReference type="NCBI Taxonomy" id="1122155"/>
    <lineage>
        <taxon>Bacteria</taxon>
        <taxon>Bacillati</taxon>
        <taxon>Bacillota</taxon>
        <taxon>Clostridia</taxon>
        <taxon>Eubacteriales</taxon>
        <taxon>Clostridiaceae</taxon>
        <taxon>Lactonifactor</taxon>
    </lineage>
</organism>
<dbReference type="GO" id="GO:0000155">
    <property type="term" value="F:phosphorelay sensor kinase activity"/>
    <property type="evidence" value="ECO:0007669"/>
    <property type="project" value="InterPro"/>
</dbReference>
<evidence type="ECO:0000256" key="10">
    <source>
        <dbReference type="ARBA" id="ARBA00022840"/>
    </source>
</evidence>
<dbReference type="CDD" id="cd06225">
    <property type="entry name" value="HAMP"/>
    <property type="match status" value="1"/>
</dbReference>
<dbReference type="PANTHER" id="PTHR34220:SF11">
    <property type="entry name" value="SENSOR PROTEIN KINASE HPTS"/>
    <property type="match status" value="1"/>
</dbReference>
<dbReference type="EC" id="2.7.13.3" evidence="3"/>
<dbReference type="OrthoDB" id="1410840at2"/>
<evidence type="ECO:0000256" key="4">
    <source>
        <dbReference type="ARBA" id="ARBA00022475"/>
    </source>
</evidence>
<evidence type="ECO:0000256" key="11">
    <source>
        <dbReference type="ARBA" id="ARBA00022989"/>
    </source>
</evidence>
<keyword evidence="12" id="KW-0902">Two-component regulatory system</keyword>
<dbReference type="InterPro" id="IPR003594">
    <property type="entry name" value="HATPase_dom"/>
</dbReference>
<dbReference type="GO" id="GO:0005524">
    <property type="term" value="F:ATP binding"/>
    <property type="evidence" value="ECO:0007669"/>
    <property type="project" value="UniProtKB-KW"/>
</dbReference>
<dbReference type="InterPro" id="IPR050640">
    <property type="entry name" value="Bact_2-comp_sensor_kinase"/>
</dbReference>
<dbReference type="Gene3D" id="6.10.340.10">
    <property type="match status" value="1"/>
</dbReference>
<dbReference type="Pfam" id="PF00672">
    <property type="entry name" value="HAMP"/>
    <property type="match status" value="1"/>
</dbReference>
<dbReference type="SUPFAM" id="SSF158472">
    <property type="entry name" value="HAMP domain-like"/>
    <property type="match status" value="1"/>
</dbReference>
<dbReference type="SMART" id="SM00387">
    <property type="entry name" value="HATPase_c"/>
    <property type="match status" value="1"/>
</dbReference>
<protein>
    <recommendedName>
        <fullName evidence="3">histidine kinase</fullName>
        <ecNumber evidence="3">2.7.13.3</ecNumber>
    </recommendedName>
</protein>
<dbReference type="RefSeq" id="WP_084067860.1">
    <property type="nucleotide sequence ID" value="NZ_FQVI01000010.1"/>
</dbReference>
<dbReference type="InterPro" id="IPR003660">
    <property type="entry name" value="HAMP_dom"/>
</dbReference>
<evidence type="ECO:0000313" key="17">
    <source>
        <dbReference type="EMBL" id="SHF00661.1"/>
    </source>
</evidence>
<comment type="subcellular location">
    <subcellularLocation>
        <location evidence="2">Cell membrane</location>
        <topology evidence="2">Multi-pass membrane protein</topology>
    </subcellularLocation>
</comment>
<keyword evidence="10" id="KW-0067">ATP-binding</keyword>
<name>A0A1M4Y4H2_9CLOT</name>
<comment type="catalytic activity">
    <reaction evidence="1">
        <text>ATP + protein L-histidine = ADP + protein N-phospho-L-histidine.</text>
        <dbReference type="EC" id="2.7.13.3"/>
    </reaction>
</comment>
<dbReference type="InterPro" id="IPR004358">
    <property type="entry name" value="Sig_transdc_His_kin-like_C"/>
</dbReference>
<keyword evidence="8" id="KW-0547">Nucleotide-binding</keyword>
<dbReference type="EMBL" id="FQVI01000010">
    <property type="protein sequence ID" value="SHF00661.1"/>
    <property type="molecule type" value="Genomic_DNA"/>
</dbReference>
<dbReference type="PANTHER" id="PTHR34220">
    <property type="entry name" value="SENSOR HISTIDINE KINASE YPDA"/>
    <property type="match status" value="1"/>
</dbReference>
<keyword evidence="6" id="KW-0808">Transferase</keyword>
<dbReference type="SUPFAM" id="SSF55874">
    <property type="entry name" value="ATPase domain of HSP90 chaperone/DNA topoisomerase II/histidine kinase"/>
    <property type="match status" value="1"/>
</dbReference>
<evidence type="ECO:0000256" key="5">
    <source>
        <dbReference type="ARBA" id="ARBA00022553"/>
    </source>
</evidence>
<dbReference type="Proteomes" id="UP000184245">
    <property type="component" value="Unassembled WGS sequence"/>
</dbReference>
<keyword evidence="5" id="KW-0597">Phosphoprotein</keyword>
<evidence type="ECO:0000256" key="13">
    <source>
        <dbReference type="ARBA" id="ARBA00023136"/>
    </source>
</evidence>
<keyword evidence="18" id="KW-1185">Reference proteome</keyword>
<keyword evidence="11 15" id="KW-1133">Transmembrane helix</keyword>
<evidence type="ECO:0000256" key="14">
    <source>
        <dbReference type="SAM" id="Coils"/>
    </source>
</evidence>
<dbReference type="AlphaFoldDB" id="A0A1M4Y4H2"/>
<evidence type="ECO:0000259" key="16">
    <source>
        <dbReference type="PROSITE" id="PS50885"/>
    </source>
</evidence>
<evidence type="ECO:0000256" key="7">
    <source>
        <dbReference type="ARBA" id="ARBA00022692"/>
    </source>
</evidence>
<evidence type="ECO:0000256" key="1">
    <source>
        <dbReference type="ARBA" id="ARBA00000085"/>
    </source>
</evidence>
<evidence type="ECO:0000313" key="18">
    <source>
        <dbReference type="Proteomes" id="UP000184245"/>
    </source>
</evidence>
<proteinExistence type="predicted"/>
<dbReference type="SMART" id="SM00304">
    <property type="entry name" value="HAMP"/>
    <property type="match status" value="1"/>
</dbReference>
<evidence type="ECO:0000256" key="15">
    <source>
        <dbReference type="SAM" id="Phobius"/>
    </source>
</evidence>
<accession>A0A1M4Y4H2</accession>
<dbReference type="Pfam" id="PF02518">
    <property type="entry name" value="HATPase_c"/>
    <property type="match status" value="1"/>
</dbReference>
<feature type="transmembrane region" description="Helical" evidence="15">
    <location>
        <begin position="296"/>
        <end position="318"/>
    </location>
</feature>
<evidence type="ECO:0000256" key="2">
    <source>
        <dbReference type="ARBA" id="ARBA00004651"/>
    </source>
</evidence>
<gene>
    <name evidence="17" type="ORF">SAMN02745158_02249</name>
</gene>
<keyword evidence="13 15" id="KW-0472">Membrane</keyword>
<keyword evidence="14" id="KW-0175">Coiled coil</keyword>
<feature type="coiled-coil region" evidence="14">
    <location>
        <begin position="360"/>
        <end position="387"/>
    </location>
</feature>
<dbReference type="PROSITE" id="PS50885">
    <property type="entry name" value="HAMP"/>
    <property type="match status" value="1"/>
</dbReference>
<reference evidence="17 18" key="1">
    <citation type="submission" date="2016-11" db="EMBL/GenBank/DDBJ databases">
        <authorList>
            <person name="Jaros S."/>
            <person name="Januszkiewicz K."/>
            <person name="Wedrychowicz H."/>
        </authorList>
    </citation>
    <scope>NUCLEOTIDE SEQUENCE [LARGE SCALE GENOMIC DNA]</scope>
    <source>
        <strain evidence="17 18">DSM 17459</strain>
    </source>
</reference>
<dbReference type="STRING" id="1122155.SAMN02745158_02249"/>
<dbReference type="GO" id="GO:0005886">
    <property type="term" value="C:plasma membrane"/>
    <property type="evidence" value="ECO:0007669"/>
    <property type="project" value="UniProtKB-SubCell"/>
</dbReference>
<sequence>MKLRLKILCMCLGCTLIALILQTILFQETSSGIIYDRAKAESANSLQNMQNEIYTFIKNVESNLIEVYSERELIEALKEQESIEKLRKGFYRKAYEIATTGFETGDSVVSMYLYTSKDEIISTYRRAMTPKHNYPADIYGDEDYCNAKAVKNFVNSTENGMLISSYYNQYRETDIVRFVLKLFDNRNYKQAIGYIVCDVDSKAIRSIMDKYSTDNTMYIWLQPMDDRPVTSIGSLSKDEEIEYQEISTQILQGTQTGQMASGSAKQELFQVEQNKYDLTAYSLMPRELLEQNQRALTVNLLLIGVVMVVAAAFLTFILSRSMTRPLEELMVTIERIKGGNTSLRAEIKNKDEIGMLGQNFNEMLDQMEELSEKEKQANELLNQAKYKALQAQINPHFLYNTLDTMSSIAQIRNCQEVSRLSQSLSNIFRYSLNMKDPFSTLSKEIIHLKNYCYVMGVRMQDNIQYTYDIDESVLQSRVPRLSLQPLVENALNHGLRNKRGEKCVRIQAKAKGSSVVICISDNGVGMDADAYNRLLQKNDIQFIEEGNSIGLHNINARLKMLYGESYGLHIISTMGEGTEVCMEIPRDKRTEKEDGKAKV</sequence>
<dbReference type="Gene3D" id="3.30.565.10">
    <property type="entry name" value="Histidine kinase-like ATPase, C-terminal domain"/>
    <property type="match status" value="1"/>
</dbReference>
<dbReference type="PRINTS" id="PR00344">
    <property type="entry name" value="BCTRLSENSOR"/>
</dbReference>
<dbReference type="InterPro" id="IPR036890">
    <property type="entry name" value="HATPase_C_sf"/>
</dbReference>
<keyword evidence="4" id="KW-1003">Cell membrane</keyword>
<keyword evidence="7 15" id="KW-0812">Transmembrane</keyword>
<evidence type="ECO:0000256" key="9">
    <source>
        <dbReference type="ARBA" id="ARBA00022777"/>
    </source>
</evidence>
<dbReference type="Pfam" id="PF06580">
    <property type="entry name" value="His_kinase"/>
    <property type="match status" value="1"/>
</dbReference>
<evidence type="ECO:0000256" key="12">
    <source>
        <dbReference type="ARBA" id="ARBA00023012"/>
    </source>
</evidence>